<dbReference type="Proteomes" id="UP001595912">
    <property type="component" value="Unassembled WGS sequence"/>
</dbReference>
<comment type="similarity">
    <text evidence="6">Belongs to the ABC-4 integral membrane protein family.</text>
</comment>
<reference evidence="11" key="1">
    <citation type="journal article" date="2019" name="Int. J. Syst. Evol. Microbiol.">
        <title>The Global Catalogue of Microorganisms (GCM) 10K type strain sequencing project: providing services to taxonomists for standard genome sequencing and annotation.</title>
        <authorList>
            <consortium name="The Broad Institute Genomics Platform"/>
            <consortium name="The Broad Institute Genome Sequencing Center for Infectious Disease"/>
            <person name="Wu L."/>
            <person name="Ma J."/>
        </authorList>
    </citation>
    <scope>NUCLEOTIDE SEQUENCE [LARGE SCALE GENOMIC DNA]</scope>
    <source>
        <strain evidence="11">CGMCC 4.7152</strain>
    </source>
</reference>
<sequence>MRPATRLRARDAVAVSTGGLRARRLRAALPALGIAIAIAALVAVLGIAESSKAELLDQLGEQGNLLTVAAGTTFGGDPAPLPATAPAMIRRIPPVRSVSAVGDVSGVTVRRSAAVPPQQTGGITVLAAQPSLVDVLAVPLARGAFLPRPTFPETVLGDATARILGIGALDAQTQVYLGGTYFTVVGVLAPAPVAPEIDTAALISYDVADELFQLRDRASRVYLRVDPDHVADVASVLAFTAAPSDPRSVQVRRPSDVLLARIAAKGAFVGLFLGLGGVALLVAGVGIANIMVISVLERRAEIGLRRALGARRRDVAAQFLLESALLAGAGGVLGIGLGCLATVVAAHLAGNPLAIPPVAPLAGLAAALAVGALAGGYPAVRAARLPPADALRTV</sequence>
<feature type="transmembrane region" description="Helical" evidence="7">
    <location>
        <begin position="27"/>
        <end position="48"/>
    </location>
</feature>
<feature type="transmembrane region" description="Helical" evidence="7">
    <location>
        <begin position="317"/>
        <end position="346"/>
    </location>
</feature>
<feature type="domain" description="MacB-like periplasmic core" evidence="9">
    <location>
        <begin position="29"/>
        <end position="232"/>
    </location>
</feature>
<dbReference type="EMBL" id="JBHSIU010000010">
    <property type="protein sequence ID" value="MFC4997440.1"/>
    <property type="molecule type" value="Genomic_DNA"/>
</dbReference>
<dbReference type="InterPro" id="IPR050250">
    <property type="entry name" value="Macrolide_Exporter_MacB"/>
</dbReference>
<keyword evidence="11" id="KW-1185">Reference proteome</keyword>
<keyword evidence="2" id="KW-1003">Cell membrane</keyword>
<feature type="transmembrane region" description="Helical" evidence="7">
    <location>
        <begin position="268"/>
        <end position="296"/>
    </location>
</feature>
<comment type="caution">
    <text evidence="10">The sequence shown here is derived from an EMBL/GenBank/DDBJ whole genome shotgun (WGS) entry which is preliminary data.</text>
</comment>
<evidence type="ECO:0000256" key="2">
    <source>
        <dbReference type="ARBA" id="ARBA00022475"/>
    </source>
</evidence>
<evidence type="ECO:0000259" key="9">
    <source>
        <dbReference type="Pfam" id="PF12704"/>
    </source>
</evidence>
<dbReference type="Pfam" id="PF12704">
    <property type="entry name" value="MacB_PCD"/>
    <property type="match status" value="1"/>
</dbReference>
<dbReference type="InterPro" id="IPR003838">
    <property type="entry name" value="ABC3_permease_C"/>
</dbReference>
<evidence type="ECO:0000313" key="11">
    <source>
        <dbReference type="Proteomes" id="UP001595912"/>
    </source>
</evidence>
<dbReference type="PANTHER" id="PTHR30572:SF4">
    <property type="entry name" value="ABC TRANSPORTER PERMEASE YTRF"/>
    <property type="match status" value="1"/>
</dbReference>
<organism evidence="10 11">
    <name type="scientific">Dactylosporangium cerinum</name>
    <dbReference type="NCBI Taxonomy" id="1434730"/>
    <lineage>
        <taxon>Bacteria</taxon>
        <taxon>Bacillati</taxon>
        <taxon>Actinomycetota</taxon>
        <taxon>Actinomycetes</taxon>
        <taxon>Micromonosporales</taxon>
        <taxon>Micromonosporaceae</taxon>
        <taxon>Dactylosporangium</taxon>
    </lineage>
</organism>
<evidence type="ECO:0000256" key="7">
    <source>
        <dbReference type="SAM" id="Phobius"/>
    </source>
</evidence>
<evidence type="ECO:0000256" key="3">
    <source>
        <dbReference type="ARBA" id="ARBA00022692"/>
    </source>
</evidence>
<evidence type="ECO:0000259" key="8">
    <source>
        <dbReference type="Pfam" id="PF02687"/>
    </source>
</evidence>
<proteinExistence type="inferred from homology"/>
<keyword evidence="4 7" id="KW-1133">Transmembrane helix</keyword>
<feature type="domain" description="ABC3 transporter permease C-terminal" evidence="8">
    <location>
        <begin position="276"/>
        <end position="387"/>
    </location>
</feature>
<dbReference type="InterPro" id="IPR025857">
    <property type="entry name" value="MacB_PCD"/>
</dbReference>
<keyword evidence="3 7" id="KW-0812">Transmembrane</keyword>
<dbReference type="Pfam" id="PF02687">
    <property type="entry name" value="FtsX"/>
    <property type="match status" value="1"/>
</dbReference>
<dbReference type="PANTHER" id="PTHR30572">
    <property type="entry name" value="MEMBRANE COMPONENT OF TRANSPORTER-RELATED"/>
    <property type="match status" value="1"/>
</dbReference>
<accession>A0ABV9VPS3</accession>
<keyword evidence="5 7" id="KW-0472">Membrane</keyword>
<evidence type="ECO:0000313" key="10">
    <source>
        <dbReference type="EMBL" id="MFC4997440.1"/>
    </source>
</evidence>
<comment type="subcellular location">
    <subcellularLocation>
        <location evidence="1">Cell membrane</location>
        <topology evidence="1">Multi-pass membrane protein</topology>
    </subcellularLocation>
</comment>
<gene>
    <name evidence="10" type="ORF">ACFPIJ_06350</name>
</gene>
<evidence type="ECO:0000256" key="6">
    <source>
        <dbReference type="ARBA" id="ARBA00038076"/>
    </source>
</evidence>
<evidence type="ECO:0000256" key="5">
    <source>
        <dbReference type="ARBA" id="ARBA00023136"/>
    </source>
</evidence>
<protein>
    <submittedName>
        <fullName evidence="10">ABC transporter permease</fullName>
    </submittedName>
</protein>
<evidence type="ECO:0000256" key="4">
    <source>
        <dbReference type="ARBA" id="ARBA00022989"/>
    </source>
</evidence>
<feature type="transmembrane region" description="Helical" evidence="7">
    <location>
        <begin position="358"/>
        <end position="380"/>
    </location>
</feature>
<dbReference type="RefSeq" id="WP_380113669.1">
    <property type="nucleotide sequence ID" value="NZ_JBHSIU010000010.1"/>
</dbReference>
<evidence type="ECO:0000256" key="1">
    <source>
        <dbReference type="ARBA" id="ARBA00004651"/>
    </source>
</evidence>
<name>A0ABV9VPS3_9ACTN</name>